<sequence length="93" mass="10792">MEPFNIKINHNQQEITLTILPEKDYFKIVYFGAIVGAIKQLDHDWELVAEDEIEPGILPLYDYKQSYSDDQPKVVLNLPEINQIAGEIENVIY</sequence>
<accession>A0A4U1CQL6</accession>
<dbReference type="RefSeq" id="WP_136839542.1">
    <property type="nucleotide sequence ID" value="NZ_SWBR01000002.1"/>
</dbReference>
<evidence type="ECO:0000313" key="1">
    <source>
        <dbReference type="EMBL" id="TKC09964.1"/>
    </source>
</evidence>
<dbReference type="OrthoDB" id="770102at2"/>
<keyword evidence="2" id="KW-1185">Reference proteome</keyword>
<evidence type="ECO:0000313" key="2">
    <source>
        <dbReference type="Proteomes" id="UP000309488"/>
    </source>
</evidence>
<dbReference type="Proteomes" id="UP000309488">
    <property type="component" value="Unassembled WGS sequence"/>
</dbReference>
<organism evidence="1 2">
    <name type="scientific">Pedobacter polaris</name>
    <dbReference type="NCBI Taxonomy" id="2571273"/>
    <lineage>
        <taxon>Bacteria</taxon>
        <taxon>Pseudomonadati</taxon>
        <taxon>Bacteroidota</taxon>
        <taxon>Sphingobacteriia</taxon>
        <taxon>Sphingobacteriales</taxon>
        <taxon>Sphingobacteriaceae</taxon>
        <taxon>Pedobacter</taxon>
    </lineage>
</organism>
<gene>
    <name evidence="1" type="ORF">FA048_07065</name>
</gene>
<proteinExistence type="predicted"/>
<reference evidence="1 2" key="1">
    <citation type="submission" date="2019-04" db="EMBL/GenBank/DDBJ databases">
        <title>Pedobacter sp. RP-3-22 sp. nov., isolated from Arctic soil.</title>
        <authorList>
            <person name="Dahal R.H."/>
            <person name="Kim D.-U."/>
        </authorList>
    </citation>
    <scope>NUCLEOTIDE SEQUENCE [LARGE SCALE GENOMIC DNA]</scope>
    <source>
        <strain evidence="1 2">RP-3-22</strain>
    </source>
</reference>
<dbReference type="EMBL" id="SWBR01000002">
    <property type="protein sequence ID" value="TKC09964.1"/>
    <property type="molecule type" value="Genomic_DNA"/>
</dbReference>
<protein>
    <submittedName>
        <fullName evidence="1">Uncharacterized protein</fullName>
    </submittedName>
</protein>
<comment type="caution">
    <text evidence="1">The sequence shown here is derived from an EMBL/GenBank/DDBJ whole genome shotgun (WGS) entry which is preliminary data.</text>
</comment>
<name>A0A4U1CQL6_9SPHI</name>
<dbReference type="AlphaFoldDB" id="A0A4U1CQL6"/>